<keyword evidence="8" id="KW-0378">Hydrolase</keyword>
<dbReference type="PANTHER" id="PTHR35864:SF1">
    <property type="entry name" value="ZINC METALLOPROTEASE YWHC-RELATED"/>
    <property type="match status" value="1"/>
</dbReference>
<evidence type="ECO:0000256" key="1">
    <source>
        <dbReference type="ARBA" id="ARBA00001947"/>
    </source>
</evidence>
<protein>
    <submittedName>
        <fullName evidence="15">Zn-dependent protease</fullName>
    </submittedName>
</protein>
<evidence type="ECO:0000256" key="9">
    <source>
        <dbReference type="ARBA" id="ARBA00022833"/>
    </source>
</evidence>
<comment type="subcellular location">
    <subcellularLocation>
        <location evidence="2">Cell membrane</location>
        <topology evidence="2">Multi-pass membrane protein</topology>
    </subcellularLocation>
</comment>
<dbReference type="Pfam" id="PF02163">
    <property type="entry name" value="Peptidase_M50"/>
    <property type="match status" value="1"/>
</dbReference>
<keyword evidence="5 15" id="KW-0645">Protease</keyword>
<keyword evidence="11" id="KW-0482">Metalloprotease</keyword>
<dbReference type="AlphaFoldDB" id="A0A4R3KZV1"/>
<evidence type="ECO:0000256" key="8">
    <source>
        <dbReference type="ARBA" id="ARBA00022801"/>
    </source>
</evidence>
<keyword evidence="16" id="KW-1185">Reference proteome</keyword>
<name>A0A4R3KZV1_9FIRM</name>
<reference evidence="15 16" key="1">
    <citation type="submission" date="2019-03" db="EMBL/GenBank/DDBJ databases">
        <title>Genomic Encyclopedia of Type Strains, Phase IV (KMG-IV): sequencing the most valuable type-strain genomes for metagenomic binning, comparative biology and taxonomic classification.</title>
        <authorList>
            <person name="Goeker M."/>
        </authorList>
    </citation>
    <scope>NUCLEOTIDE SEQUENCE [LARGE SCALE GENOMIC DNA]</scope>
    <source>
        <strain evidence="15 16">DSM 26752</strain>
    </source>
</reference>
<dbReference type="EMBL" id="SMAE01000002">
    <property type="protein sequence ID" value="TCS91369.1"/>
    <property type="molecule type" value="Genomic_DNA"/>
</dbReference>
<evidence type="ECO:0000256" key="3">
    <source>
        <dbReference type="ARBA" id="ARBA00007931"/>
    </source>
</evidence>
<evidence type="ECO:0000256" key="7">
    <source>
        <dbReference type="ARBA" id="ARBA00022723"/>
    </source>
</evidence>
<keyword evidence="9" id="KW-0862">Zinc</keyword>
<keyword evidence="12 13" id="KW-0472">Membrane</keyword>
<keyword evidence="7" id="KW-0479">Metal-binding</keyword>
<accession>A0A4R3KZV1</accession>
<dbReference type="GO" id="GO:0006508">
    <property type="term" value="P:proteolysis"/>
    <property type="evidence" value="ECO:0007669"/>
    <property type="project" value="UniProtKB-KW"/>
</dbReference>
<dbReference type="RefSeq" id="WP_132026176.1">
    <property type="nucleotide sequence ID" value="NZ_CP068564.1"/>
</dbReference>
<evidence type="ECO:0000313" key="16">
    <source>
        <dbReference type="Proteomes" id="UP000294567"/>
    </source>
</evidence>
<feature type="transmembrane region" description="Helical" evidence="13">
    <location>
        <begin position="113"/>
        <end position="134"/>
    </location>
</feature>
<feature type="transmembrane region" description="Helical" evidence="13">
    <location>
        <begin position="12"/>
        <end position="31"/>
    </location>
</feature>
<dbReference type="InterPro" id="IPR008915">
    <property type="entry name" value="Peptidase_M50"/>
</dbReference>
<feature type="transmembrane region" description="Helical" evidence="13">
    <location>
        <begin position="163"/>
        <end position="185"/>
    </location>
</feature>
<comment type="cofactor">
    <cofactor evidence="1">
        <name>Zn(2+)</name>
        <dbReference type="ChEBI" id="CHEBI:29105"/>
    </cofactor>
</comment>
<dbReference type="OrthoDB" id="9800627at2"/>
<keyword evidence="10 13" id="KW-1133">Transmembrane helix</keyword>
<dbReference type="GO" id="GO:0008237">
    <property type="term" value="F:metallopeptidase activity"/>
    <property type="evidence" value="ECO:0007669"/>
    <property type="project" value="UniProtKB-KW"/>
</dbReference>
<evidence type="ECO:0000256" key="5">
    <source>
        <dbReference type="ARBA" id="ARBA00022670"/>
    </source>
</evidence>
<feature type="transmembrane region" description="Helical" evidence="13">
    <location>
        <begin position="82"/>
        <end position="107"/>
    </location>
</feature>
<comment type="caution">
    <text evidence="15">The sequence shown here is derived from an EMBL/GenBank/DDBJ whole genome shotgun (WGS) entry which is preliminary data.</text>
</comment>
<feature type="domain" description="Peptidase M50" evidence="14">
    <location>
        <begin position="110"/>
        <end position="171"/>
    </location>
</feature>
<organism evidence="15 16">
    <name type="scientific">Keratinibaculum paraultunense</name>
    <dbReference type="NCBI Taxonomy" id="1278232"/>
    <lineage>
        <taxon>Bacteria</taxon>
        <taxon>Bacillati</taxon>
        <taxon>Bacillota</taxon>
        <taxon>Tissierellia</taxon>
        <taxon>Tissierellales</taxon>
        <taxon>Tepidimicrobiaceae</taxon>
        <taxon>Keratinibaculum</taxon>
    </lineage>
</organism>
<evidence type="ECO:0000256" key="4">
    <source>
        <dbReference type="ARBA" id="ARBA00022475"/>
    </source>
</evidence>
<evidence type="ECO:0000256" key="6">
    <source>
        <dbReference type="ARBA" id="ARBA00022692"/>
    </source>
</evidence>
<evidence type="ECO:0000256" key="10">
    <source>
        <dbReference type="ARBA" id="ARBA00022989"/>
    </source>
</evidence>
<evidence type="ECO:0000256" key="2">
    <source>
        <dbReference type="ARBA" id="ARBA00004651"/>
    </source>
</evidence>
<dbReference type="GO" id="GO:0046872">
    <property type="term" value="F:metal ion binding"/>
    <property type="evidence" value="ECO:0007669"/>
    <property type="project" value="UniProtKB-KW"/>
</dbReference>
<feature type="transmembrane region" description="Helical" evidence="13">
    <location>
        <begin position="51"/>
        <end position="70"/>
    </location>
</feature>
<gene>
    <name evidence="15" type="ORF">EDD65_102304</name>
</gene>
<evidence type="ECO:0000313" key="15">
    <source>
        <dbReference type="EMBL" id="TCS91369.1"/>
    </source>
</evidence>
<dbReference type="InterPro" id="IPR044537">
    <property type="entry name" value="Rip2-like"/>
</dbReference>
<keyword evidence="4" id="KW-1003">Cell membrane</keyword>
<dbReference type="Proteomes" id="UP000294567">
    <property type="component" value="Unassembled WGS sequence"/>
</dbReference>
<keyword evidence="6 13" id="KW-0812">Transmembrane</keyword>
<dbReference type="CDD" id="cd06158">
    <property type="entry name" value="S2P-M50_like_1"/>
    <property type="match status" value="1"/>
</dbReference>
<evidence type="ECO:0000259" key="14">
    <source>
        <dbReference type="Pfam" id="PF02163"/>
    </source>
</evidence>
<evidence type="ECO:0000256" key="12">
    <source>
        <dbReference type="ARBA" id="ARBA00023136"/>
    </source>
</evidence>
<dbReference type="PANTHER" id="PTHR35864">
    <property type="entry name" value="ZINC METALLOPROTEASE MJ0611-RELATED"/>
    <property type="match status" value="1"/>
</dbReference>
<dbReference type="GO" id="GO:0005886">
    <property type="term" value="C:plasma membrane"/>
    <property type="evidence" value="ECO:0007669"/>
    <property type="project" value="UniProtKB-SubCell"/>
</dbReference>
<comment type="similarity">
    <text evidence="3">Belongs to the peptidase M50B family.</text>
</comment>
<evidence type="ECO:0000256" key="11">
    <source>
        <dbReference type="ARBA" id="ARBA00023049"/>
    </source>
</evidence>
<evidence type="ECO:0000256" key="13">
    <source>
        <dbReference type="SAM" id="Phobius"/>
    </source>
</evidence>
<sequence length="197" mass="22442">MKIDILLNIPGLLVAIIIHEYAHGFIAYLLGDDTAKNSGRLTLNPFKHFDIIGFVFLLLFKFGWAKPVPINPNNFKKRKRDTILVSLAGPFSNFILAIIISFIISLGLVTNNILLSILIIMLWYNLMLGVFNLLPFPPLDGSKILASLLPNKYEYIFYKYERYLYLILILLIVTNTIDKILGPFINFSLNLLIRIVG</sequence>
<dbReference type="InterPro" id="IPR052348">
    <property type="entry name" value="Metallopeptidase_M50B"/>
</dbReference>
<proteinExistence type="inferred from homology"/>